<proteinExistence type="inferred from homology"/>
<comment type="caution">
    <text evidence="3">The sequence shown here is derived from an EMBL/GenBank/DDBJ whole genome shotgun (WGS) entry which is preliminary data.</text>
</comment>
<dbReference type="PANTHER" id="PTHR46268:SF6">
    <property type="entry name" value="UNIVERSAL STRESS PROTEIN UP12"/>
    <property type="match status" value="1"/>
</dbReference>
<dbReference type="PANTHER" id="PTHR46268">
    <property type="entry name" value="STRESS RESPONSE PROTEIN NHAX"/>
    <property type="match status" value="1"/>
</dbReference>
<dbReference type="AlphaFoldDB" id="A0ABD6AAS3"/>
<name>A0ABD6AAS3_9EURY</name>
<evidence type="ECO:0000256" key="1">
    <source>
        <dbReference type="ARBA" id="ARBA00008791"/>
    </source>
</evidence>
<feature type="domain" description="UspA" evidence="2">
    <location>
        <begin position="2"/>
        <end position="122"/>
    </location>
</feature>
<dbReference type="Gene3D" id="3.40.50.620">
    <property type="entry name" value="HUPs"/>
    <property type="match status" value="1"/>
</dbReference>
<dbReference type="InterPro" id="IPR006016">
    <property type="entry name" value="UspA"/>
</dbReference>
<dbReference type="InterPro" id="IPR014729">
    <property type="entry name" value="Rossmann-like_a/b/a_fold"/>
</dbReference>
<evidence type="ECO:0000259" key="2">
    <source>
        <dbReference type="Pfam" id="PF00582"/>
    </source>
</evidence>
<evidence type="ECO:0000313" key="4">
    <source>
        <dbReference type="Proteomes" id="UP001596547"/>
    </source>
</evidence>
<dbReference type="GeneID" id="79316015"/>
<sequence length="122" mass="12793">MRTLVGIGGSGDSLRALAQALDRAWEAGDDVTVAVVENPDSPLAVEEVESRVREQLGERGLDAEVVLLEGHAGSRLVDLAESEGFDRIVLGGGETSPLGKINIGSIAEFVLLNAQTSVTLIR</sequence>
<dbReference type="RefSeq" id="WP_276303434.1">
    <property type="nucleotide sequence ID" value="NZ_CP119992.1"/>
</dbReference>
<comment type="similarity">
    <text evidence="1">Belongs to the universal stress protein A family.</text>
</comment>
<gene>
    <name evidence="3" type="ORF">ACFQPE_11040</name>
</gene>
<dbReference type="SUPFAM" id="SSF52402">
    <property type="entry name" value="Adenine nucleotide alpha hydrolases-like"/>
    <property type="match status" value="1"/>
</dbReference>
<dbReference type="Proteomes" id="UP001596547">
    <property type="component" value="Unassembled WGS sequence"/>
</dbReference>
<reference evidence="3 4" key="1">
    <citation type="journal article" date="2019" name="Int. J. Syst. Evol. Microbiol.">
        <title>The Global Catalogue of Microorganisms (GCM) 10K type strain sequencing project: providing services to taxonomists for standard genome sequencing and annotation.</title>
        <authorList>
            <consortium name="The Broad Institute Genomics Platform"/>
            <consortium name="The Broad Institute Genome Sequencing Center for Infectious Disease"/>
            <person name="Wu L."/>
            <person name="Ma J."/>
        </authorList>
    </citation>
    <scope>NUCLEOTIDE SEQUENCE [LARGE SCALE GENOMIC DNA]</scope>
    <source>
        <strain evidence="3 4">PSR21</strain>
    </source>
</reference>
<keyword evidence="4" id="KW-1185">Reference proteome</keyword>
<dbReference type="CDD" id="cd00293">
    <property type="entry name" value="USP-like"/>
    <property type="match status" value="1"/>
</dbReference>
<dbReference type="EMBL" id="JBHTBF010000002">
    <property type="protein sequence ID" value="MFC7317317.1"/>
    <property type="molecule type" value="Genomic_DNA"/>
</dbReference>
<accession>A0ABD6AAS3</accession>
<evidence type="ECO:0000313" key="3">
    <source>
        <dbReference type="EMBL" id="MFC7317317.1"/>
    </source>
</evidence>
<organism evidence="3 4">
    <name type="scientific">Halomarina halobia</name>
    <dbReference type="NCBI Taxonomy" id="3033386"/>
    <lineage>
        <taxon>Archaea</taxon>
        <taxon>Methanobacteriati</taxon>
        <taxon>Methanobacteriota</taxon>
        <taxon>Stenosarchaea group</taxon>
        <taxon>Halobacteria</taxon>
        <taxon>Halobacteriales</taxon>
        <taxon>Natronomonadaceae</taxon>
        <taxon>Halomarina</taxon>
    </lineage>
</organism>
<dbReference type="Pfam" id="PF00582">
    <property type="entry name" value="Usp"/>
    <property type="match status" value="1"/>
</dbReference>
<protein>
    <submittedName>
        <fullName evidence="3">Universal stress protein</fullName>
    </submittedName>
</protein>